<reference evidence="1 2" key="1">
    <citation type="submission" date="2019-11" db="EMBL/GenBank/DDBJ databases">
        <title>Draft genome of Amycolatopsis RM579.</title>
        <authorList>
            <person name="Duangmal K."/>
            <person name="Mingma R."/>
        </authorList>
    </citation>
    <scope>NUCLEOTIDE SEQUENCE [LARGE SCALE GENOMIC DNA]</scope>
    <source>
        <strain evidence="1 2">RM579</strain>
    </source>
</reference>
<dbReference type="GO" id="GO:0019441">
    <property type="term" value="P:L-tryptophan catabolic process to kynurenine"/>
    <property type="evidence" value="ECO:0007669"/>
    <property type="project" value="InterPro"/>
</dbReference>
<proteinExistence type="predicted"/>
<dbReference type="RefSeq" id="WP_312868010.1">
    <property type="nucleotide sequence ID" value="NZ_WMBA01000024.1"/>
</dbReference>
<evidence type="ECO:0000313" key="2">
    <source>
        <dbReference type="Proteomes" id="UP000440096"/>
    </source>
</evidence>
<keyword evidence="2" id="KW-1185">Reference proteome</keyword>
<dbReference type="Pfam" id="PF04199">
    <property type="entry name" value="Cyclase"/>
    <property type="match status" value="1"/>
</dbReference>
<dbReference type="EMBL" id="WMBA01000024">
    <property type="protein sequence ID" value="MTD55624.1"/>
    <property type="molecule type" value="Genomic_DNA"/>
</dbReference>
<organism evidence="1 2">
    <name type="scientific">Amycolatopsis pithecellobii</name>
    <dbReference type="NCBI Taxonomy" id="664692"/>
    <lineage>
        <taxon>Bacteria</taxon>
        <taxon>Bacillati</taxon>
        <taxon>Actinomycetota</taxon>
        <taxon>Actinomycetes</taxon>
        <taxon>Pseudonocardiales</taxon>
        <taxon>Pseudonocardiaceae</taxon>
        <taxon>Amycolatopsis</taxon>
    </lineage>
</organism>
<protein>
    <submittedName>
        <fullName evidence="1">Cyclase family protein</fullName>
    </submittedName>
</protein>
<dbReference type="InterPro" id="IPR007325">
    <property type="entry name" value="KFase/CYL"/>
</dbReference>
<dbReference type="AlphaFoldDB" id="A0A6N7Z547"/>
<accession>A0A6N7Z547</accession>
<dbReference type="InterPro" id="IPR037175">
    <property type="entry name" value="KFase_sf"/>
</dbReference>
<dbReference type="PANTHER" id="PTHR34861">
    <property type="match status" value="1"/>
</dbReference>
<evidence type="ECO:0000313" key="1">
    <source>
        <dbReference type="EMBL" id="MTD55624.1"/>
    </source>
</evidence>
<dbReference type="Gene3D" id="3.50.30.50">
    <property type="entry name" value="Putative cyclase"/>
    <property type="match status" value="1"/>
</dbReference>
<dbReference type="GO" id="GO:0004061">
    <property type="term" value="F:arylformamidase activity"/>
    <property type="evidence" value="ECO:0007669"/>
    <property type="project" value="InterPro"/>
</dbReference>
<gene>
    <name evidence="1" type="ORF">GKO32_16805</name>
</gene>
<dbReference type="Proteomes" id="UP000440096">
    <property type="component" value="Unassembled WGS sequence"/>
</dbReference>
<dbReference type="PANTHER" id="PTHR34861:SF10">
    <property type="entry name" value="CYCLASE"/>
    <property type="match status" value="1"/>
</dbReference>
<sequence length="323" mass="33964">MPAAASDQQTQLLHEYIASCSNWGRWGTDDEVGALNLVGPAEVMRAAGLVKKGTPISLTLPYDQAGPQPGGFRNNPQLLLTATGTDHVGGAQDPLPGGFGPSRGFGFSDDVLVMPTQSGTQWDSLSHIFWEGRMFNGRPADQVNSRGAAANGIENYTGRIVMPGVLIDMPAHRGVDALEPGDAIEAAEIAEFLADHDLTVQPGDALLVRTGFMAARRGNWGDYAGGAAPGLSLHLAPWLHSHDIAAVATDTWGVEVRPNQIDYFQPLHIVSLVHGGIAFGEMFDLDALAADCAQDGVYTFMFVASPLPITGASGAPVSALAIK</sequence>
<dbReference type="SUPFAM" id="SSF102198">
    <property type="entry name" value="Putative cyclase"/>
    <property type="match status" value="1"/>
</dbReference>
<name>A0A6N7Z547_9PSEU</name>
<comment type="caution">
    <text evidence="1">The sequence shown here is derived from an EMBL/GenBank/DDBJ whole genome shotgun (WGS) entry which is preliminary data.</text>
</comment>